<dbReference type="CDD" id="cd00637">
    <property type="entry name" value="7tm_classA_rhodopsin-like"/>
    <property type="match status" value="1"/>
</dbReference>
<dbReference type="EnsemblMetazoa" id="G34871.2">
    <property type="protein sequence ID" value="G34871.2:cds"/>
    <property type="gene ID" value="G34871"/>
</dbReference>
<dbReference type="OMA" id="WLQNSAM"/>
<dbReference type="SUPFAM" id="SSF81321">
    <property type="entry name" value="Family A G protein-coupled receptor-like"/>
    <property type="match status" value="1"/>
</dbReference>
<comment type="subcellular location">
    <subcellularLocation>
        <location evidence="1">Membrane</location>
        <topology evidence="1">Multi-pass membrane protein</topology>
    </subcellularLocation>
</comment>
<dbReference type="InterPro" id="IPR017452">
    <property type="entry name" value="GPCR_Rhodpsn_7TM"/>
</dbReference>
<name>A0A8W8MSE4_MAGGI</name>
<feature type="transmembrane region" description="Helical" evidence="9">
    <location>
        <begin position="136"/>
        <end position="158"/>
    </location>
</feature>
<evidence type="ECO:0000313" key="12">
    <source>
        <dbReference type="Proteomes" id="UP000005408"/>
    </source>
</evidence>
<dbReference type="PROSITE" id="PS50262">
    <property type="entry name" value="G_PROTEIN_RECEP_F1_2"/>
    <property type="match status" value="1"/>
</dbReference>
<keyword evidence="12" id="KW-1185">Reference proteome</keyword>
<sequence length="455" mass="50218">MDPEKRNVSNEASVQDIGGTFTIFVEVATTLVNIMALTVVIRGKTYRTRSTTEDIILVLSVLYIFSAVVPSPIAHVSYFRSTWVGGETTCKIYQFLTHSSRLSALCTVAVLAINQTLCAFHFLNMRDYTYQAAAKTKVICIIMLNILACVIISSMPIVGLGPEAFQSTHCQFWLSFRLKSVNEFAFLILFLCFGFCNILLIASSVVINLCCKSLIKKRICTTSADDRNADVRWHATGSKVLSGNILVLAVSVPVLITWIPTMILALMRQVNEDISDVSILYALLSTSVSGMVNPIIYGLCDASFRRGYRRLFHVLCNIKQMAPVTDQVVTRSTSGVETLATDAQRSFPPSSSSGFLNSAFESQAVSDYDSGLLSIDELDLEKSNKNYDNHPFEKTQLLVGKCSKYTAKNTGDISAGSHENLSSVSEDLDLYEDLSSNRSSDDDDSLDEKEKETFI</sequence>
<evidence type="ECO:0000256" key="5">
    <source>
        <dbReference type="ARBA" id="ARBA00023136"/>
    </source>
</evidence>
<keyword evidence="3 9" id="KW-1133">Transmembrane helix</keyword>
<feature type="transmembrane region" description="Helical" evidence="9">
    <location>
        <begin position="245"/>
        <end position="267"/>
    </location>
</feature>
<keyword evidence="4" id="KW-0297">G-protein coupled receptor</keyword>
<feature type="transmembrane region" description="Helical" evidence="9">
    <location>
        <begin position="55"/>
        <end position="73"/>
    </location>
</feature>
<feature type="transmembrane region" description="Helical" evidence="9">
    <location>
        <begin position="102"/>
        <end position="124"/>
    </location>
</feature>
<keyword evidence="6" id="KW-0675">Receptor</keyword>
<protein>
    <recommendedName>
        <fullName evidence="10">G-protein coupled receptors family 1 profile domain-containing protein</fullName>
    </recommendedName>
</protein>
<dbReference type="AlphaFoldDB" id="A0A8W8MSE4"/>
<organism evidence="11 12">
    <name type="scientific">Magallana gigas</name>
    <name type="common">Pacific oyster</name>
    <name type="synonym">Crassostrea gigas</name>
    <dbReference type="NCBI Taxonomy" id="29159"/>
    <lineage>
        <taxon>Eukaryota</taxon>
        <taxon>Metazoa</taxon>
        <taxon>Spiralia</taxon>
        <taxon>Lophotrochozoa</taxon>
        <taxon>Mollusca</taxon>
        <taxon>Bivalvia</taxon>
        <taxon>Autobranchia</taxon>
        <taxon>Pteriomorphia</taxon>
        <taxon>Ostreida</taxon>
        <taxon>Ostreoidea</taxon>
        <taxon>Ostreidae</taxon>
        <taxon>Magallana</taxon>
    </lineage>
</organism>
<evidence type="ECO:0000256" key="4">
    <source>
        <dbReference type="ARBA" id="ARBA00023040"/>
    </source>
</evidence>
<dbReference type="InterPro" id="IPR050125">
    <property type="entry name" value="GPCR_opsins"/>
</dbReference>
<dbReference type="Proteomes" id="UP000005408">
    <property type="component" value="Unassembled WGS sequence"/>
</dbReference>
<accession>A0A8W8MSE4</accession>
<dbReference type="Pfam" id="PF00001">
    <property type="entry name" value="7tm_1"/>
    <property type="match status" value="1"/>
</dbReference>
<feature type="compositionally biased region" description="Polar residues" evidence="8">
    <location>
        <begin position="413"/>
        <end position="425"/>
    </location>
</feature>
<evidence type="ECO:0000256" key="1">
    <source>
        <dbReference type="ARBA" id="ARBA00004141"/>
    </source>
</evidence>
<evidence type="ECO:0000256" key="8">
    <source>
        <dbReference type="SAM" id="MobiDB-lite"/>
    </source>
</evidence>
<feature type="domain" description="G-protein coupled receptors family 1 profile" evidence="10">
    <location>
        <begin position="32"/>
        <end position="297"/>
    </location>
</feature>
<evidence type="ECO:0000256" key="6">
    <source>
        <dbReference type="ARBA" id="ARBA00023170"/>
    </source>
</evidence>
<keyword evidence="2 9" id="KW-0812">Transmembrane</keyword>
<evidence type="ECO:0000313" key="11">
    <source>
        <dbReference type="EnsemblMetazoa" id="G34871.2:cds"/>
    </source>
</evidence>
<dbReference type="Gene3D" id="1.20.1070.10">
    <property type="entry name" value="Rhodopsin 7-helix transmembrane proteins"/>
    <property type="match status" value="1"/>
</dbReference>
<dbReference type="InterPro" id="IPR000276">
    <property type="entry name" value="GPCR_Rhodpsn"/>
</dbReference>
<evidence type="ECO:0000256" key="3">
    <source>
        <dbReference type="ARBA" id="ARBA00022989"/>
    </source>
</evidence>
<evidence type="ECO:0000256" key="9">
    <source>
        <dbReference type="SAM" id="Phobius"/>
    </source>
</evidence>
<evidence type="ECO:0000256" key="2">
    <source>
        <dbReference type="ARBA" id="ARBA00022692"/>
    </source>
</evidence>
<dbReference type="EnsemblMetazoa" id="G34871.1">
    <property type="protein sequence ID" value="G34871.1:cds"/>
    <property type="gene ID" value="G34871"/>
</dbReference>
<keyword evidence="7" id="KW-0807">Transducer</keyword>
<proteinExistence type="predicted"/>
<dbReference type="GO" id="GO:0004930">
    <property type="term" value="F:G protein-coupled receptor activity"/>
    <property type="evidence" value="ECO:0007669"/>
    <property type="project" value="UniProtKB-KW"/>
</dbReference>
<dbReference type="PANTHER" id="PTHR24240">
    <property type="entry name" value="OPSIN"/>
    <property type="match status" value="1"/>
</dbReference>
<keyword evidence="5 9" id="KW-0472">Membrane</keyword>
<evidence type="ECO:0000256" key="7">
    <source>
        <dbReference type="ARBA" id="ARBA00023224"/>
    </source>
</evidence>
<evidence type="ECO:0000259" key="10">
    <source>
        <dbReference type="PROSITE" id="PS50262"/>
    </source>
</evidence>
<feature type="transmembrane region" description="Helical" evidence="9">
    <location>
        <begin position="20"/>
        <end position="43"/>
    </location>
</feature>
<feature type="transmembrane region" description="Helical" evidence="9">
    <location>
        <begin position="184"/>
        <end position="209"/>
    </location>
</feature>
<feature type="region of interest" description="Disordered" evidence="8">
    <location>
        <begin position="413"/>
        <end position="455"/>
    </location>
</feature>
<dbReference type="OrthoDB" id="5959154at2759"/>
<reference evidence="11" key="1">
    <citation type="submission" date="2022-08" db="UniProtKB">
        <authorList>
            <consortium name="EnsemblMetazoa"/>
        </authorList>
    </citation>
    <scope>IDENTIFICATION</scope>
    <source>
        <strain evidence="11">05x7-T-G4-1.051#20</strain>
    </source>
</reference>
<dbReference type="GO" id="GO:0016020">
    <property type="term" value="C:membrane"/>
    <property type="evidence" value="ECO:0007669"/>
    <property type="project" value="UniProtKB-SubCell"/>
</dbReference>
<feature type="transmembrane region" description="Helical" evidence="9">
    <location>
        <begin position="279"/>
        <end position="300"/>
    </location>
</feature>